<dbReference type="Pfam" id="PF11248">
    <property type="entry name" value="DUF3046"/>
    <property type="match status" value="1"/>
</dbReference>
<proteinExistence type="predicted"/>
<dbReference type="KEGG" id="tbw:NCTC13354_00317"/>
<evidence type="ECO:0000313" key="1">
    <source>
        <dbReference type="EMBL" id="VEI12628.1"/>
    </source>
</evidence>
<evidence type="ECO:0000313" key="2">
    <source>
        <dbReference type="Proteomes" id="UP000269542"/>
    </source>
</evidence>
<organism evidence="1 2">
    <name type="scientific">Trueperella bialowiezensis</name>
    <dbReference type="NCBI Taxonomy" id="312285"/>
    <lineage>
        <taxon>Bacteria</taxon>
        <taxon>Bacillati</taxon>
        <taxon>Actinomycetota</taxon>
        <taxon>Actinomycetes</taxon>
        <taxon>Actinomycetales</taxon>
        <taxon>Actinomycetaceae</taxon>
        <taxon>Trueperella</taxon>
    </lineage>
</organism>
<sequence>MKHTEFWGVVEQAFPGGHGRALAHDLVLPELGSRTPEEALAAGCEPQKVWHEFRVAMDLPDSYEFLHRKNTKKA</sequence>
<dbReference type="RefSeq" id="WP_126415816.1">
    <property type="nucleotide sequence ID" value="NZ_LR134476.1"/>
</dbReference>
<keyword evidence="2" id="KW-1185">Reference proteome</keyword>
<name>A0A3S4UXZ1_9ACTO</name>
<dbReference type="AlphaFoldDB" id="A0A3S4UXZ1"/>
<reference evidence="1 2" key="1">
    <citation type="submission" date="2018-12" db="EMBL/GenBank/DDBJ databases">
        <authorList>
            <consortium name="Pathogen Informatics"/>
        </authorList>
    </citation>
    <scope>NUCLEOTIDE SEQUENCE [LARGE SCALE GENOMIC DNA]</scope>
    <source>
        <strain evidence="1 2">NCTC13354</strain>
    </source>
</reference>
<accession>A0A3S4UXZ1</accession>
<dbReference type="OrthoDB" id="3215033at2"/>
<dbReference type="InterPro" id="IPR021408">
    <property type="entry name" value="DUF3046"/>
</dbReference>
<dbReference type="EMBL" id="LR134476">
    <property type="protein sequence ID" value="VEI12628.1"/>
    <property type="molecule type" value="Genomic_DNA"/>
</dbReference>
<gene>
    <name evidence="1" type="ORF">NCTC13354_00317</name>
</gene>
<protein>
    <submittedName>
        <fullName evidence="1">Protein of uncharacterized function (DUF3046)</fullName>
    </submittedName>
</protein>
<dbReference type="Proteomes" id="UP000269542">
    <property type="component" value="Chromosome"/>
</dbReference>